<dbReference type="NCBIfam" id="NF041646">
    <property type="entry name" value="VC0807_fam"/>
    <property type="match status" value="1"/>
</dbReference>
<accession>A0A5J4KM88</accession>
<dbReference type="RefSeq" id="WP_151756178.1">
    <property type="nucleotide sequence ID" value="NZ_BKZW01000001.1"/>
</dbReference>
<keyword evidence="1" id="KW-0812">Transmembrane</keyword>
<dbReference type="AlphaFoldDB" id="A0A5J4KM88"/>
<organism evidence="2 3">
    <name type="scientific">Dictyobacter vulcani</name>
    <dbReference type="NCBI Taxonomy" id="2607529"/>
    <lineage>
        <taxon>Bacteria</taxon>
        <taxon>Bacillati</taxon>
        <taxon>Chloroflexota</taxon>
        <taxon>Ktedonobacteria</taxon>
        <taxon>Ktedonobacterales</taxon>
        <taxon>Dictyobacteraceae</taxon>
        <taxon>Dictyobacter</taxon>
    </lineage>
</organism>
<gene>
    <name evidence="2" type="ORF">KDW_24140</name>
</gene>
<sequence>MRQSSSRRLDFSNMIPSHILQNIAVDVVFPYMLYQFISARLHAPLALALVALLPAGYMLWQFNRQRILDLIGVLSLYVLLWIFISDFIQNGSTLLLVGLSVSLPIAILGILTLLTRFLPMPLFFYVDRYCHTQTADHMADYTDYWHESATYRQMIRHINTIWGWTQIGFAILLLALAYFLADVFSSAVLLVTVCIFYIALTVWTVQHEGSHDEITEA</sequence>
<keyword evidence="3" id="KW-1185">Reference proteome</keyword>
<protein>
    <submittedName>
        <fullName evidence="2">Uncharacterized protein</fullName>
    </submittedName>
</protein>
<evidence type="ECO:0000256" key="1">
    <source>
        <dbReference type="SAM" id="Phobius"/>
    </source>
</evidence>
<keyword evidence="1" id="KW-0472">Membrane</keyword>
<feature type="transmembrane region" description="Helical" evidence="1">
    <location>
        <begin position="187"/>
        <end position="205"/>
    </location>
</feature>
<feature type="transmembrane region" description="Helical" evidence="1">
    <location>
        <begin position="67"/>
        <end position="88"/>
    </location>
</feature>
<proteinExistence type="predicted"/>
<feature type="transmembrane region" description="Helical" evidence="1">
    <location>
        <begin position="43"/>
        <end position="60"/>
    </location>
</feature>
<reference evidence="2 3" key="1">
    <citation type="submission" date="2019-10" db="EMBL/GenBank/DDBJ databases">
        <title>Dictyobacter vulcani sp. nov., within the class Ktedonobacteria, isolated from soil of volcanic Mt. Zao.</title>
        <authorList>
            <person name="Zheng Y."/>
            <person name="Wang C.M."/>
            <person name="Sakai Y."/>
            <person name="Abe K."/>
            <person name="Yokota A."/>
            <person name="Yabe S."/>
        </authorList>
    </citation>
    <scope>NUCLEOTIDE SEQUENCE [LARGE SCALE GENOMIC DNA]</scope>
    <source>
        <strain evidence="2 3">W12</strain>
    </source>
</reference>
<keyword evidence="1" id="KW-1133">Transmembrane helix</keyword>
<comment type="caution">
    <text evidence="2">The sequence shown here is derived from an EMBL/GenBank/DDBJ whole genome shotgun (WGS) entry which is preliminary data.</text>
</comment>
<feature type="transmembrane region" description="Helical" evidence="1">
    <location>
        <begin position="161"/>
        <end position="181"/>
    </location>
</feature>
<name>A0A5J4KM88_9CHLR</name>
<evidence type="ECO:0000313" key="2">
    <source>
        <dbReference type="EMBL" id="GER88252.1"/>
    </source>
</evidence>
<evidence type="ECO:0000313" key="3">
    <source>
        <dbReference type="Proteomes" id="UP000326912"/>
    </source>
</evidence>
<dbReference type="Proteomes" id="UP000326912">
    <property type="component" value="Unassembled WGS sequence"/>
</dbReference>
<dbReference type="EMBL" id="BKZW01000001">
    <property type="protein sequence ID" value="GER88252.1"/>
    <property type="molecule type" value="Genomic_DNA"/>
</dbReference>